<keyword evidence="2" id="KW-1185">Reference proteome</keyword>
<dbReference type="AlphaFoldDB" id="A0A3S4R150"/>
<gene>
    <name evidence="1" type="ORF">NCTC11636_01523</name>
</gene>
<dbReference type="KEGG" id="ahw:NCTC11636_01523"/>
<sequence>MSAPTDVTTSRVATWFHSQGMRHVVGDGAVRVSLEGFDLVVECRAPDLLVATATWRGLVPGAQEDSVRAHVDAHNGTRLGPSAVLRGQGQELRLVARSGAFITHGMTDAQLRSALGVAVETLVVFFDDVAARFPSLVTWPVVERPEREESTTVPFGNRDATPPVTLARVMSWFESSGLAYDLDGEDGTVDSVLDSQGTGYEYAVAIPGRERLHLRGVHWAGLPSDEETSARVRGVLNGMNDAVVFPTLSTFTDDDGLHVRADIVLDVYEGMSQAQLDQALGTGAAFIRGALDHAAGVLAPAPEDVSGQ</sequence>
<organism evidence="1 2">
    <name type="scientific">Actinomyces howellii</name>
    <dbReference type="NCBI Taxonomy" id="52771"/>
    <lineage>
        <taxon>Bacteria</taxon>
        <taxon>Bacillati</taxon>
        <taxon>Actinomycetota</taxon>
        <taxon>Actinomycetes</taxon>
        <taxon>Actinomycetales</taxon>
        <taxon>Actinomycetaceae</taxon>
        <taxon>Actinomyces</taxon>
    </lineage>
</organism>
<dbReference type="InterPro" id="IPR019660">
    <property type="entry name" value="Put_sensory_transdc_reg_YbjN"/>
</dbReference>
<proteinExistence type="predicted"/>
<evidence type="ECO:0008006" key="3">
    <source>
        <dbReference type="Google" id="ProtNLM"/>
    </source>
</evidence>
<reference evidence="1 2" key="1">
    <citation type="submission" date="2018-12" db="EMBL/GenBank/DDBJ databases">
        <authorList>
            <consortium name="Pathogen Informatics"/>
        </authorList>
    </citation>
    <scope>NUCLEOTIDE SEQUENCE [LARGE SCALE GENOMIC DNA]</scope>
    <source>
        <strain evidence="1 2">NCTC11636</strain>
    </source>
</reference>
<name>A0A3S4R150_9ACTO</name>
<protein>
    <recommendedName>
        <fullName evidence="3">YbjN domain-containing protein</fullName>
    </recommendedName>
</protein>
<dbReference type="Proteomes" id="UP000266895">
    <property type="component" value="Chromosome"/>
</dbReference>
<dbReference type="EMBL" id="LR134350">
    <property type="protein sequence ID" value="VEG28409.1"/>
    <property type="molecule type" value="Genomic_DNA"/>
</dbReference>
<accession>A0A3S4R150</accession>
<dbReference type="RefSeq" id="WP_126382586.1">
    <property type="nucleotide sequence ID" value="NZ_LR134350.1"/>
</dbReference>
<dbReference type="Pfam" id="PF10722">
    <property type="entry name" value="YbjN"/>
    <property type="match status" value="2"/>
</dbReference>
<evidence type="ECO:0000313" key="2">
    <source>
        <dbReference type="Proteomes" id="UP000266895"/>
    </source>
</evidence>
<evidence type="ECO:0000313" key="1">
    <source>
        <dbReference type="EMBL" id="VEG28409.1"/>
    </source>
</evidence>